<keyword evidence="5 6" id="KW-0472">Membrane</keyword>
<dbReference type="EMBL" id="CP140152">
    <property type="protein sequence ID" value="WQH02307.1"/>
    <property type="molecule type" value="Genomic_DNA"/>
</dbReference>
<evidence type="ECO:0000256" key="1">
    <source>
        <dbReference type="ARBA" id="ARBA00004651"/>
    </source>
</evidence>
<dbReference type="GeneID" id="43161659"/>
<reference evidence="7 8" key="1">
    <citation type="submission" date="2023-11" db="EMBL/GenBank/DDBJ databases">
        <title>MicrobeMod: A computational toolkit for identifying prokaryotic methylation and restriction-modification with nanopore sequencing.</title>
        <authorList>
            <person name="Crits-Christoph A."/>
            <person name="Kang S.C."/>
            <person name="Lee H."/>
            <person name="Ostrov N."/>
        </authorList>
    </citation>
    <scope>NUCLEOTIDE SEQUENCE [LARGE SCALE GENOMIC DNA]</scope>
    <source>
        <strain evidence="7 8">ATCC 25935</strain>
    </source>
</reference>
<feature type="transmembrane region" description="Helical" evidence="6">
    <location>
        <begin position="120"/>
        <end position="140"/>
    </location>
</feature>
<keyword evidence="3 6" id="KW-0812">Transmembrane</keyword>
<organism evidence="7 8">
    <name type="scientific">Duganella zoogloeoides</name>
    <dbReference type="NCBI Taxonomy" id="75659"/>
    <lineage>
        <taxon>Bacteria</taxon>
        <taxon>Pseudomonadati</taxon>
        <taxon>Pseudomonadota</taxon>
        <taxon>Betaproteobacteria</taxon>
        <taxon>Burkholderiales</taxon>
        <taxon>Oxalobacteraceae</taxon>
        <taxon>Telluria group</taxon>
        <taxon>Duganella</taxon>
    </lineage>
</organism>
<keyword evidence="8" id="KW-1185">Reference proteome</keyword>
<dbReference type="PANTHER" id="PTHR30086">
    <property type="entry name" value="ARGININE EXPORTER PROTEIN ARGO"/>
    <property type="match status" value="1"/>
</dbReference>
<dbReference type="Proteomes" id="UP001326110">
    <property type="component" value="Chromosome"/>
</dbReference>
<evidence type="ECO:0000256" key="3">
    <source>
        <dbReference type="ARBA" id="ARBA00022692"/>
    </source>
</evidence>
<sequence>MTVSTWLLFISVSLAAAFSPGPGVLMAISTAGTQGPGRALYSSAGNALGVFIVATTAVAGLGLVLKTSAFAFGALKLVGAAYLIYLGIKTWRQSSRTANPAAVVAQAQGLSRAAIFRSGLLVAVSNPKAILFFTAVFPQFMPPDHVDPVRFLALTSVFTACTLLSHLFYVVGTAWLKRRVTQSAARSRLAKRVTAVVFMGMGGALLTAR</sequence>
<feature type="transmembrane region" description="Helical" evidence="6">
    <location>
        <begin position="40"/>
        <end position="63"/>
    </location>
</feature>
<evidence type="ECO:0000256" key="4">
    <source>
        <dbReference type="ARBA" id="ARBA00022989"/>
    </source>
</evidence>
<keyword evidence="4 6" id="KW-1133">Transmembrane helix</keyword>
<comment type="subcellular location">
    <subcellularLocation>
        <location evidence="1">Cell membrane</location>
        <topology evidence="1">Multi-pass membrane protein</topology>
    </subcellularLocation>
</comment>
<evidence type="ECO:0000256" key="5">
    <source>
        <dbReference type="ARBA" id="ARBA00023136"/>
    </source>
</evidence>
<dbReference type="Pfam" id="PF01810">
    <property type="entry name" value="LysE"/>
    <property type="match status" value="1"/>
</dbReference>
<evidence type="ECO:0000313" key="8">
    <source>
        <dbReference type="Proteomes" id="UP001326110"/>
    </source>
</evidence>
<feature type="transmembrane region" description="Helical" evidence="6">
    <location>
        <begin position="6"/>
        <end position="28"/>
    </location>
</feature>
<name>A0ABZ0XRD8_9BURK</name>
<feature type="transmembrane region" description="Helical" evidence="6">
    <location>
        <begin position="189"/>
        <end position="208"/>
    </location>
</feature>
<feature type="transmembrane region" description="Helical" evidence="6">
    <location>
        <begin position="69"/>
        <end position="88"/>
    </location>
</feature>
<accession>A0ABZ0XRD8</accession>
<protein>
    <submittedName>
        <fullName evidence="7">LysE family translocator</fullName>
    </submittedName>
</protein>
<keyword evidence="2" id="KW-1003">Cell membrane</keyword>
<dbReference type="PANTHER" id="PTHR30086:SF20">
    <property type="entry name" value="ARGININE EXPORTER PROTEIN ARGO-RELATED"/>
    <property type="match status" value="1"/>
</dbReference>
<gene>
    <name evidence="7" type="ORF">SR858_14595</name>
</gene>
<dbReference type="RefSeq" id="WP_019919735.1">
    <property type="nucleotide sequence ID" value="NZ_CP140152.1"/>
</dbReference>
<evidence type="ECO:0000313" key="7">
    <source>
        <dbReference type="EMBL" id="WQH02307.1"/>
    </source>
</evidence>
<proteinExistence type="predicted"/>
<dbReference type="PIRSF" id="PIRSF006324">
    <property type="entry name" value="LeuE"/>
    <property type="match status" value="1"/>
</dbReference>
<dbReference type="InterPro" id="IPR001123">
    <property type="entry name" value="LeuE-type"/>
</dbReference>
<evidence type="ECO:0000256" key="6">
    <source>
        <dbReference type="SAM" id="Phobius"/>
    </source>
</evidence>
<feature type="transmembrane region" description="Helical" evidence="6">
    <location>
        <begin position="152"/>
        <end position="177"/>
    </location>
</feature>
<evidence type="ECO:0000256" key="2">
    <source>
        <dbReference type="ARBA" id="ARBA00022475"/>
    </source>
</evidence>